<dbReference type="InterPro" id="IPR010982">
    <property type="entry name" value="Lambda_DNA-bd_dom_sf"/>
</dbReference>
<evidence type="ECO:0000313" key="2">
    <source>
        <dbReference type="Proteomes" id="UP000240357"/>
    </source>
</evidence>
<comment type="caution">
    <text evidence="1">The sequence shown here is derived from an EMBL/GenBank/DDBJ whole genome shotgun (WGS) entry which is preliminary data.</text>
</comment>
<dbReference type="SUPFAM" id="SSF47413">
    <property type="entry name" value="lambda repressor-like DNA-binding domains"/>
    <property type="match status" value="1"/>
</dbReference>
<name>A0A2T2Y8K1_9BACT</name>
<dbReference type="GO" id="GO:0003677">
    <property type="term" value="F:DNA binding"/>
    <property type="evidence" value="ECO:0007669"/>
    <property type="project" value="InterPro"/>
</dbReference>
<proteinExistence type="predicted"/>
<dbReference type="Proteomes" id="UP000240357">
    <property type="component" value="Unassembled WGS sequence"/>
</dbReference>
<evidence type="ECO:0008006" key="3">
    <source>
        <dbReference type="Google" id="ProtNLM"/>
    </source>
</evidence>
<dbReference type="RefSeq" id="WP_106933664.1">
    <property type="nucleotide sequence ID" value="NZ_PYFT01000002.1"/>
</dbReference>
<accession>A0A2T2Y8K1</accession>
<organism evidence="1 2">
    <name type="scientific">Adhaeribacter arboris</name>
    <dbReference type="NCBI Taxonomy" id="2072846"/>
    <lineage>
        <taxon>Bacteria</taxon>
        <taxon>Pseudomonadati</taxon>
        <taxon>Bacteroidota</taxon>
        <taxon>Cytophagia</taxon>
        <taxon>Cytophagales</taxon>
        <taxon>Hymenobacteraceae</taxon>
        <taxon>Adhaeribacter</taxon>
    </lineage>
</organism>
<gene>
    <name evidence="1" type="ORF">AHMF7605_28425</name>
</gene>
<evidence type="ECO:0000313" key="1">
    <source>
        <dbReference type="EMBL" id="PSR51844.1"/>
    </source>
</evidence>
<keyword evidence="2" id="KW-1185">Reference proteome</keyword>
<sequence length="85" mass="9485">MLLVKFEEENYPAEELDPIEYLKTRMEVLGLAQNDLVPYFGNKGNVSKVLNRKRPLSLQNIRALKKGLGLSADVLISGSDYAMSA</sequence>
<dbReference type="EMBL" id="PYFT01000002">
    <property type="protein sequence ID" value="PSR51844.1"/>
    <property type="molecule type" value="Genomic_DNA"/>
</dbReference>
<reference evidence="1 2" key="1">
    <citation type="submission" date="2018-03" db="EMBL/GenBank/DDBJ databases">
        <title>Adhaeribacter sp. HMF7605 Genome sequencing and assembly.</title>
        <authorList>
            <person name="Kang H."/>
            <person name="Kang J."/>
            <person name="Cha I."/>
            <person name="Kim H."/>
            <person name="Joh K."/>
        </authorList>
    </citation>
    <scope>NUCLEOTIDE SEQUENCE [LARGE SCALE GENOMIC DNA]</scope>
    <source>
        <strain evidence="1 2">HMF7605</strain>
    </source>
</reference>
<dbReference type="AlphaFoldDB" id="A0A2T2Y8K1"/>
<protein>
    <recommendedName>
        <fullName evidence="3">Transcriptional regulator</fullName>
    </recommendedName>
</protein>
<dbReference type="OrthoDB" id="9796786at2"/>